<dbReference type="PANTHER" id="PTHR43132">
    <property type="entry name" value="ARSENICAL RESISTANCE OPERON REPRESSOR ARSR-RELATED"/>
    <property type="match status" value="1"/>
</dbReference>
<dbReference type="EMBL" id="LT907975">
    <property type="protein sequence ID" value="SOB60182.1"/>
    <property type="molecule type" value="Genomic_DNA"/>
</dbReference>
<gene>
    <name evidence="5" type="ORF">DPRO_3270</name>
</gene>
<dbReference type="Proteomes" id="UP000219215">
    <property type="component" value="Chromosome DPRO"/>
</dbReference>
<dbReference type="PROSITE" id="PS50987">
    <property type="entry name" value="HTH_ARSR_2"/>
    <property type="match status" value="1"/>
</dbReference>
<protein>
    <submittedName>
        <fullName evidence="5">Transcriptional regulator, ArsR family</fullName>
    </submittedName>
</protein>
<keyword evidence="1" id="KW-0805">Transcription regulation</keyword>
<dbReference type="InterPro" id="IPR011991">
    <property type="entry name" value="ArsR-like_HTH"/>
</dbReference>
<dbReference type="GO" id="GO:0003700">
    <property type="term" value="F:DNA-binding transcription factor activity"/>
    <property type="evidence" value="ECO:0007669"/>
    <property type="project" value="InterPro"/>
</dbReference>
<dbReference type="CDD" id="cd00090">
    <property type="entry name" value="HTH_ARSR"/>
    <property type="match status" value="1"/>
</dbReference>
<evidence type="ECO:0000256" key="3">
    <source>
        <dbReference type="ARBA" id="ARBA00023163"/>
    </source>
</evidence>
<dbReference type="InterPro" id="IPR001845">
    <property type="entry name" value="HTH_ArsR_DNA-bd_dom"/>
</dbReference>
<accession>A0A2C8FDE2</accession>
<organism evidence="5 6">
    <name type="scientific">Pseudodesulfovibrio profundus</name>
    <dbReference type="NCBI Taxonomy" id="57320"/>
    <lineage>
        <taxon>Bacteria</taxon>
        <taxon>Pseudomonadati</taxon>
        <taxon>Thermodesulfobacteriota</taxon>
        <taxon>Desulfovibrionia</taxon>
        <taxon>Desulfovibrionales</taxon>
        <taxon>Desulfovibrionaceae</taxon>
    </lineage>
</organism>
<evidence type="ECO:0000313" key="6">
    <source>
        <dbReference type="Proteomes" id="UP000219215"/>
    </source>
</evidence>
<keyword evidence="3" id="KW-0804">Transcription</keyword>
<dbReference type="SMART" id="SM00418">
    <property type="entry name" value="HTH_ARSR"/>
    <property type="match status" value="1"/>
</dbReference>
<evidence type="ECO:0000256" key="1">
    <source>
        <dbReference type="ARBA" id="ARBA00023015"/>
    </source>
</evidence>
<dbReference type="InterPro" id="IPR036390">
    <property type="entry name" value="WH_DNA-bd_sf"/>
</dbReference>
<dbReference type="KEGG" id="pprf:DPRO_3270"/>
<dbReference type="Gene3D" id="1.10.10.10">
    <property type="entry name" value="Winged helix-like DNA-binding domain superfamily/Winged helix DNA-binding domain"/>
    <property type="match status" value="1"/>
</dbReference>
<feature type="domain" description="HTH arsR-type" evidence="4">
    <location>
        <begin position="11"/>
        <end position="105"/>
    </location>
</feature>
<evidence type="ECO:0000256" key="2">
    <source>
        <dbReference type="ARBA" id="ARBA00023125"/>
    </source>
</evidence>
<dbReference type="NCBIfam" id="NF033788">
    <property type="entry name" value="HTH_metalloreg"/>
    <property type="match status" value="1"/>
</dbReference>
<keyword evidence="2" id="KW-0238">DNA-binding</keyword>
<dbReference type="InterPro" id="IPR036388">
    <property type="entry name" value="WH-like_DNA-bd_sf"/>
</dbReference>
<name>A0A2C8FDE2_9BACT</name>
<proteinExistence type="predicted"/>
<dbReference type="RefSeq" id="WP_097012944.1">
    <property type="nucleotide sequence ID" value="NZ_LT907975.1"/>
</dbReference>
<dbReference type="SUPFAM" id="SSF46785">
    <property type="entry name" value="Winged helix' DNA-binding domain"/>
    <property type="match status" value="1"/>
</dbReference>
<dbReference type="AlphaFoldDB" id="A0A2C8FDE2"/>
<dbReference type="OrthoDB" id="9800049at2"/>
<dbReference type="InterPro" id="IPR051011">
    <property type="entry name" value="Metal_resp_trans_reg"/>
</dbReference>
<dbReference type="PRINTS" id="PR00778">
    <property type="entry name" value="HTHARSR"/>
</dbReference>
<reference evidence="6" key="1">
    <citation type="submission" date="2017-09" db="EMBL/GenBank/DDBJ databases">
        <authorList>
            <person name="Regsiter A."/>
            <person name="William W."/>
        </authorList>
    </citation>
    <scope>NUCLEOTIDE SEQUENCE [LARGE SCALE GENOMIC DNA]</scope>
    <source>
        <strain evidence="6">500-1</strain>
    </source>
</reference>
<evidence type="ECO:0000313" key="5">
    <source>
        <dbReference type="EMBL" id="SOB60182.1"/>
    </source>
</evidence>
<dbReference type="GO" id="GO:0003677">
    <property type="term" value="F:DNA binding"/>
    <property type="evidence" value="ECO:0007669"/>
    <property type="project" value="UniProtKB-KW"/>
</dbReference>
<dbReference type="PANTHER" id="PTHR43132:SF2">
    <property type="entry name" value="ARSENICAL RESISTANCE OPERON REPRESSOR ARSR-RELATED"/>
    <property type="match status" value="1"/>
</dbReference>
<dbReference type="Pfam" id="PF01022">
    <property type="entry name" value="HTH_5"/>
    <property type="match status" value="1"/>
</dbReference>
<evidence type="ECO:0000259" key="4">
    <source>
        <dbReference type="PROSITE" id="PS50987"/>
    </source>
</evidence>
<sequence length="105" mass="11902">MNSVNQQHEIVTDSQIKERANIMKAMAHPSRLKMIDALAHGERCVCDLQTLIGHDMSTVSKHLSVLKKAGIVVSDRRGKQIYYRLKVPCILNFFHCIESVIEANK</sequence>
<keyword evidence="6" id="KW-1185">Reference proteome</keyword>